<dbReference type="Proteomes" id="UP000241797">
    <property type="component" value="Segment"/>
</dbReference>
<feature type="compositionally biased region" description="Low complexity" evidence="1">
    <location>
        <begin position="9"/>
        <end position="21"/>
    </location>
</feature>
<protein>
    <submittedName>
        <fullName evidence="2">Uncharacterized protein</fullName>
    </submittedName>
</protein>
<feature type="region of interest" description="Disordered" evidence="1">
    <location>
        <begin position="1"/>
        <end position="21"/>
    </location>
</feature>
<dbReference type="EMBL" id="MH078572">
    <property type="protein sequence ID" value="AVP40424.1"/>
    <property type="molecule type" value="Genomic_DNA"/>
</dbReference>
<evidence type="ECO:0000313" key="2">
    <source>
        <dbReference type="EMBL" id="AVP40424.1"/>
    </source>
</evidence>
<organism evidence="2 3">
    <name type="scientific">Staphylococcus phage phiSA_BS1</name>
    <dbReference type="NCBI Taxonomy" id="2126734"/>
    <lineage>
        <taxon>Viruses</taxon>
        <taxon>Duplodnaviria</taxon>
        <taxon>Heunggongvirae</taxon>
        <taxon>Uroviricota</taxon>
        <taxon>Caudoviricetes</taxon>
        <taxon>Herelleviridae</taxon>
        <taxon>Twortvirinae</taxon>
        <taxon>Baoshanvirus</taxon>
        <taxon>Baoshanvirus BS1</taxon>
    </lineage>
</organism>
<dbReference type="RefSeq" id="YP_009799691.1">
    <property type="nucleotide sequence ID" value="NC_047945.1"/>
</dbReference>
<dbReference type="GeneID" id="54990180"/>
<proteinExistence type="predicted"/>
<evidence type="ECO:0000313" key="3">
    <source>
        <dbReference type="Proteomes" id="UP000241797"/>
    </source>
</evidence>
<name>A0A2P1MXW3_9CAUD</name>
<keyword evidence="3" id="KW-1185">Reference proteome</keyword>
<evidence type="ECO:0000256" key="1">
    <source>
        <dbReference type="SAM" id="MobiDB-lite"/>
    </source>
</evidence>
<dbReference type="KEGG" id="vg:54990180"/>
<accession>A0A2P1MXW3</accession>
<reference evidence="2 3" key="1">
    <citation type="submission" date="2018-03" db="EMBL/GenBank/DDBJ databases">
        <title>Isolation, the biological characteristics and genomics of two new strains of lysate Staphylococcus aureus phage.</title>
        <authorList>
            <person name="Jin X."/>
            <person name="Zhang C."/>
        </authorList>
    </citation>
    <scope>NUCLEOTIDE SEQUENCE [LARGE SCALE GENOMIC DNA]</scope>
</reference>
<sequence>MEYDRVPGSSESSAMESMSSSPFKIIRRWSTPMLNRGA</sequence>